<dbReference type="EMBL" id="FTOD01000001">
    <property type="protein sequence ID" value="SIS39219.1"/>
    <property type="molecule type" value="Genomic_DNA"/>
</dbReference>
<proteinExistence type="predicted"/>
<name>A0A1N7IQ55_9BACL</name>
<gene>
    <name evidence="1" type="ORF">SAMN05421790_101222</name>
</gene>
<evidence type="ECO:0000313" key="2">
    <source>
        <dbReference type="Proteomes" id="UP000186795"/>
    </source>
</evidence>
<keyword evidence="2" id="KW-1185">Reference proteome</keyword>
<accession>A0A1N7IQ55</accession>
<organism evidence="1 2">
    <name type="scientific">Kroppenstedtia eburnea</name>
    <dbReference type="NCBI Taxonomy" id="714067"/>
    <lineage>
        <taxon>Bacteria</taxon>
        <taxon>Bacillati</taxon>
        <taxon>Bacillota</taxon>
        <taxon>Bacilli</taxon>
        <taxon>Bacillales</taxon>
        <taxon>Thermoactinomycetaceae</taxon>
        <taxon>Kroppenstedtia</taxon>
    </lineage>
</organism>
<evidence type="ECO:0000313" key="1">
    <source>
        <dbReference type="EMBL" id="SIS39219.1"/>
    </source>
</evidence>
<protein>
    <submittedName>
        <fullName evidence="1">Uncharacterized protein</fullName>
    </submittedName>
</protein>
<reference evidence="2" key="1">
    <citation type="submission" date="2017-01" db="EMBL/GenBank/DDBJ databases">
        <authorList>
            <person name="Varghese N."/>
            <person name="Submissions S."/>
        </authorList>
    </citation>
    <scope>NUCLEOTIDE SEQUENCE [LARGE SCALE GENOMIC DNA]</scope>
    <source>
        <strain evidence="2">DSM 45196</strain>
    </source>
</reference>
<dbReference type="AlphaFoldDB" id="A0A1N7IQ55"/>
<sequence length="62" mass="7094">MQQAAILKTSLRSKPLYQETLQVPTGTWTHEKGHCPGVMYDLFSKQATYEQENVAKPKELSR</sequence>
<dbReference type="Proteomes" id="UP000186795">
    <property type="component" value="Unassembled WGS sequence"/>
</dbReference>